<dbReference type="PANTHER" id="PTHR30632">
    <property type="entry name" value="MOLYBDATE-BINDING PERIPLASMIC PROTEIN"/>
    <property type="match status" value="1"/>
</dbReference>
<gene>
    <name evidence="2" type="ORF">RSO01_77270</name>
</gene>
<proteinExistence type="predicted"/>
<dbReference type="AlphaFoldDB" id="A0A512NNN5"/>
<protein>
    <submittedName>
        <fullName evidence="2">Molybdenum ABC transporter substrate-binding protein</fullName>
    </submittedName>
</protein>
<dbReference type="Proteomes" id="UP000321058">
    <property type="component" value="Unassembled WGS sequence"/>
</dbReference>
<dbReference type="PANTHER" id="PTHR30632:SF11">
    <property type="entry name" value="BLR4797 PROTEIN"/>
    <property type="match status" value="1"/>
</dbReference>
<evidence type="ECO:0000313" key="2">
    <source>
        <dbReference type="EMBL" id="GEP60561.1"/>
    </source>
</evidence>
<dbReference type="RefSeq" id="WP_147155903.1">
    <property type="nucleotide sequence ID" value="NZ_BKAJ01000170.1"/>
</dbReference>
<sequence>MRAFLIALLAIAGMAPASAADLKLLTAGAFKSVAQELVPEFEKQTGHKVTIENDTAGALARRVAAGEYFDVVVMPPGAMAPLLGTKLVESSAKALARVGIGVSIKQGAPVPDISTVDAFKQSLLKARAIAYTDPASGGTAGTYLANLFEKMGIAAELKPKTVLVKGGLAGEKLITGEADIAMQPSSELLAVPGTVLVGPIPLDVQTYILYSGAVSTAARSQTDADALLRALWGPDKEAALKKKGMQLP</sequence>
<keyword evidence="3" id="KW-1185">Reference proteome</keyword>
<feature type="chain" id="PRO_5022014091" evidence="1">
    <location>
        <begin position="20"/>
        <end position="248"/>
    </location>
</feature>
<dbReference type="EMBL" id="BKAJ01000170">
    <property type="protein sequence ID" value="GEP60561.1"/>
    <property type="molecule type" value="Genomic_DNA"/>
</dbReference>
<dbReference type="GO" id="GO:0015689">
    <property type="term" value="P:molybdate ion transport"/>
    <property type="evidence" value="ECO:0007669"/>
    <property type="project" value="TreeGrafter"/>
</dbReference>
<dbReference type="SUPFAM" id="SSF53850">
    <property type="entry name" value="Periplasmic binding protein-like II"/>
    <property type="match status" value="1"/>
</dbReference>
<accession>A0A512NNN5</accession>
<dbReference type="Pfam" id="PF13531">
    <property type="entry name" value="SBP_bac_11"/>
    <property type="match status" value="1"/>
</dbReference>
<dbReference type="OrthoDB" id="8216219at2"/>
<dbReference type="Gene3D" id="3.40.190.10">
    <property type="entry name" value="Periplasmic binding protein-like II"/>
    <property type="match status" value="2"/>
</dbReference>
<evidence type="ECO:0000256" key="1">
    <source>
        <dbReference type="SAM" id="SignalP"/>
    </source>
</evidence>
<comment type="caution">
    <text evidence="2">The sequence shown here is derived from an EMBL/GenBank/DDBJ whole genome shotgun (WGS) entry which is preliminary data.</text>
</comment>
<organism evidence="2 3">
    <name type="scientific">Reyranella soli</name>
    <dbReference type="NCBI Taxonomy" id="1230389"/>
    <lineage>
        <taxon>Bacteria</taxon>
        <taxon>Pseudomonadati</taxon>
        <taxon>Pseudomonadota</taxon>
        <taxon>Alphaproteobacteria</taxon>
        <taxon>Hyphomicrobiales</taxon>
        <taxon>Reyranellaceae</taxon>
        <taxon>Reyranella</taxon>
    </lineage>
</organism>
<dbReference type="InterPro" id="IPR050682">
    <property type="entry name" value="ModA/WtpA"/>
</dbReference>
<name>A0A512NNN5_9HYPH</name>
<keyword evidence="1" id="KW-0732">Signal</keyword>
<feature type="signal peptide" evidence="1">
    <location>
        <begin position="1"/>
        <end position="19"/>
    </location>
</feature>
<dbReference type="GO" id="GO:0030973">
    <property type="term" value="F:molybdate ion binding"/>
    <property type="evidence" value="ECO:0007669"/>
    <property type="project" value="TreeGrafter"/>
</dbReference>
<evidence type="ECO:0000313" key="3">
    <source>
        <dbReference type="Proteomes" id="UP000321058"/>
    </source>
</evidence>
<reference evidence="2 3" key="1">
    <citation type="submission" date="2019-07" db="EMBL/GenBank/DDBJ databases">
        <title>Whole genome shotgun sequence of Reyranella soli NBRC 108950.</title>
        <authorList>
            <person name="Hosoyama A."/>
            <person name="Uohara A."/>
            <person name="Ohji S."/>
            <person name="Ichikawa N."/>
        </authorList>
    </citation>
    <scope>NUCLEOTIDE SEQUENCE [LARGE SCALE GENOMIC DNA]</scope>
    <source>
        <strain evidence="2 3">NBRC 108950</strain>
    </source>
</reference>